<gene>
    <name evidence="6" type="ORF">GKIL_0174</name>
</gene>
<dbReference type="PATRIC" id="fig|1183438.3.peg.174"/>
<dbReference type="Gene3D" id="1.10.357.10">
    <property type="entry name" value="Tetracycline Repressor, domain 2"/>
    <property type="match status" value="1"/>
</dbReference>
<dbReference type="SUPFAM" id="SSF48498">
    <property type="entry name" value="Tetracyclin repressor-like, C-terminal domain"/>
    <property type="match status" value="1"/>
</dbReference>
<dbReference type="HOGENOM" id="CLU_069356_12_6_3"/>
<dbReference type="AlphaFoldDB" id="U5QC47"/>
<dbReference type="PANTHER" id="PTHR30055:SF211">
    <property type="entry name" value="TRANSCRIPTIONAL REGULATOR, TETR FAMILY"/>
    <property type="match status" value="1"/>
</dbReference>
<accession>U5QC47</accession>
<evidence type="ECO:0000313" key="7">
    <source>
        <dbReference type="Proteomes" id="UP000017396"/>
    </source>
</evidence>
<dbReference type="GO" id="GO:0045892">
    <property type="term" value="P:negative regulation of DNA-templated transcription"/>
    <property type="evidence" value="ECO:0007669"/>
    <property type="project" value="UniProtKB-ARBA"/>
</dbReference>
<dbReference type="EMBL" id="CP003587">
    <property type="protein sequence ID" value="AGY56421.1"/>
    <property type="molecule type" value="Genomic_DNA"/>
</dbReference>
<dbReference type="eggNOG" id="COG1309">
    <property type="taxonomic scope" value="Bacteria"/>
</dbReference>
<dbReference type="InterPro" id="IPR039536">
    <property type="entry name" value="TetR_C_Proteobacteria"/>
</dbReference>
<dbReference type="GO" id="GO:0003700">
    <property type="term" value="F:DNA-binding transcription factor activity"/>
    <property type="evidence" value="ECO:0007669"/>
    <property type="project" value="TreeGrafter"/>
</dbReference>
<evidence type="ECO:0000313" key="6">
    <source>
        <dbReference type="EMBL" id="AGY56421.1"/>
    </source>
</evidence>
<reference evidence="6 7" key="1">
    <citation type="journal article" date="2013" name="PLoS ONE">
        <title>Cultivation and Complete Genome Sequencing of Gloeobacter kilaueensis sp. nov., from a Lava Cave in Kilauea Caldera, Hawai'i.</title>
        <authorList>
            <person name="Saw J.H."/>
            <person name="Schatz M."/>
            <person name="Brown M.V."/>
            <person name="Kunkel D.D."/>
            <person name="Foster J.S."/>
            <person name="Shick H."/>
            <person name="Christensen S."/>
            <person name="Hou S."/>
            <person name="Wan X."/>
            <person name="Donachie S.P."/>
        </authorList>
    </citation>
    <scope>NUCLEOTIDE SEQUENCE [LARGE SCALE GENOMIC DNA]</scope>
    <source>
        <strain evidence="7">JS</strain>
    </source>
</reference>
<evidence type="ECO:0000256" key="2">
    <source>
        <dbReference type="ARBA" id="ARBA00023125"/>
    </source>
</evidence>
<dbReference type="InterPro" id="IPR050109">
    <property type="entry name" value="HTH-type_TetR-like_transc_reg"/>
</dbReference>
<dbReference type="InterPro" id="IPR001647">
    <property type="entry name" value="HTH_TetR"/>
</dbReference>
<evidence type="ECO:0000256" key="3">
    <source>
        <dbReference type="ARBA" id="ARBA00023163"/>
    </source>
</evidence>
<dbReference type="FunFam" id="1.10.10.60:FF:000141">
    <property type="entry name" value="TetR family transcriptional regulator"/>
    <property type="match status" value="1"/>
</dbReference>
<dbReference type="Pfam" id="PF00440">
    <property type="entry name" value="TetR_N"/>
    <property type="match status" value="1"/>
</dbReference>
<dbReference type="RefSeq" id="WP_023171425.1">
    <property type="nucleotide sequence ID" value="NC_022600.1"/>
</dbReference>
<protein>
    <submittedName>
        <fullName evidence="6">TetR family transcriptional regulator</fullName>
    </submittedName>
</protein>
<keyword evidence="3" id="KW-0804">Transcription</keyword>
<evidence type="ECO:0000256" key="1">
    <source>
        <dbReference type="ARBA" id="ARBA00023015"/>
    </source>
</evidence>
<dbReference type="GO" id="GO:0000976">
    <property type="term" value="F:transcription cis-regulatory region binding"/>
    <property type="evidence" value="ECO:0007669"/>
    <property type="project" value="TreeGrafter"/>
</dbReference>
<keyword evidence="2 4" id="KW-0238">DNA-binding</keyword>
<dbReference type="InterPro" id="IPR036271">
    <property type="entry name" value="Tet_transcr_reg_TetR-rel_C_sf"/>
</dbReference>
<feature type="domain" description="HTH tetR-type" evidence="5">
    <location>
        <begin position="14"/>
        <end position="74"/>
    </location>
</feature>
<dbReference type="PANTHER" id="PTHR30055">
    <property type="entry name" value="HTH-TYPE TRANSCRIPTIONAL REGULATOR RUTR"/>
    <property type="match status" value="1"/>
</dbReference>
<dbReference type="KEGG" id="glj:GKIL_0174"/>
<organism evidence="6 7">
    <name type="scientific">Gloeobacter kilaueensis (strain ATCC BAA-2537 / CCAP 1431/1 / ULC 316 / JS1)</name>
    <dbReference type="NCBI Taxonomy" id="1183438"/>
    <lineage>
        <taxon>Bacteria</taxon>
        <taxon>Bacillati</taxon>
        <taxon>Cyanobacteriota</taxon>
        <taxon>Cyanophyceae</taxon>
        <taxon>Gloeobacterales</taxon>
        <taxon>Gloeobacteraceae</taxon>
        <taxon>Gloeobacter</taxon>
    </lineage>
</organism>
<dbReference type="SUPFAM" id="SSF46689">
    <property type="entry name" value="Homeodomain-like"/>
    <property type="match status" value="1"/>
</dbReference>
<evidence type="ECO:0000256" key="4">
    <source>
        <dbReference type="PROSITE-ProRule" id="PRU00335"/>
    </source>
</evidence>
<keyword evidence="7" id="KW-1185">Reference proteome</keyword>
<keyword evidence="1" id="KW-0805">Transcription regulation</keyword>
<sequence>MNLNARPSRRRRKDARPAEIIEAARVVFESRGYAAARLDDIAEVAGVTKGTIFLYFDSKEALFRAVIEATQTPPLALVTGLIDNLEPPFADAFFVIARIFPQAAAQPKMDNLALLIFREAGNFPELARYFKERVADTAQALLRRLIQRGLDAGEFSCADPDYVARFAVGGLMQLMLWNRTMGQYSEDPHEVERYLAVWAQSVVALLGARGDTRDA</sequence>
<feature type="DNA-binding region" description="H-T-H motif" evidence="4">
    <location>
        <begin position="37"/>
        <end position="56"/>
    </location>
</feature>
<dbReference type="PRINTS" id="PR00455">
    <property type="entry name" value="HTHTETR"/>
</dbReference>
<dbReference type="PROSITE" id="PS50977">
    <property type="entry name" value="HTH_TETR_2"/>
    <property type="match status" value="1"/>
</dbReference>
<proteinExistence type="predicted"/>
<dbReference type="InterPro" id="IPR009057">
    <property type="entry name" value="Homeodomain-like_sf"/>
</dbReference>
<name>U5QC47_GLOK1</name>
<dbReference type="Pfam" id="PF14246">
    <property type="entry name" value="TetR_C_7"/>
    <property type="match status" value="1"/>
</dbReference>
<evidence type="ECO:0000259" key="5">
    <source>
        <dbReference type="PROSITE" id="PS50977"/>
    </source>
</evidence>
<dbReference type="Proteomes" id="UP000017396">
    <property type="component" value="Chromosome"/>
</dbReference>
<dbReference type="STRING" id="1183438.GKIL_0174"/>